<protein>
    <recommendedName>
        <fullName evidence="2">ER-bound oxygenase mpaB/mpaB'/Rubber oxygenase catalytic domain-containing protein</fullName>
    </recommendedName>
</protein>
<dbReference type="AlphaFoldDB" id="A0A9P5SUG3"/>
<feature type="domain" description="ER-bound oxygenase mpaB/mpaB'/Rubber oxygenase catalytic" evidence="2">
    <location>
        <begin position="156"/>
        <end position="286"/>
    </location>
</feature>
<dbReference type="EMBL" id="JAAAUY010000094">
    <property type="protein sequence ID" value="KAF9335576.1"/>
    <property type="molecule type" value="Genomic_DNA"/>
</dbReference>
<evidence type="ECO:0000313" key="3">
    <source>
        <dbReference type="EMBL" id="KAF9335576.1"/>
    </source>
</evidence>
<keyword evidence="1" id="KW-1133">Transmembrane helix</keyword>
<dbReference type="Pfam" id="PF09995">
    <property type="entry name" value="MPAB_Lcp_cat"/>
    <property type="match status" value="1"/>
</dbReference>
<accession>A0A9P5SUG3</accession>
<keyword evidence="4" id="KW-1185">Reference proteome</keyword>
<sequence>MDTLVHYLTAYSSTKYVLALGAYMVLVRHLRYKRIRALQAKYPDPTLPFRNLNVAREIAANVAVLEFPYLNTVALEFALFKTYSIPSISKILAATRQFTSNCLKRADDTSLILAEMNQTYSRKLLRETLEGKTDPVEDLNDLKRSQMATERLNWIHGHYPIKQEDYLYTLALFILEPGSWIDRFEWRPLSELERNALLALWFENGQNMNIQNIPTSYEAVAEWSEAFEREYMVYAPSNVAIANSTVNHLLSRAPAAVHPFGRKVVSALLTPRLRKAFDMPAPSRRFVAMIETALWLRGGFIKYFMLPRKIPVVRTAPRANKEGRYVPRFNKYEPVYPNGYTIDELGPDKFRGKCPVPHNATSLPPQDL</sequence>
<evidence type="ECO:0000256" key="1">
    <source>
        <dbReference type="SAM" id="Phobius"/>
    </source>
</evidence>
<comment type="caution">
    <text evidence="3">The sequence shown here is derived from an EMBL/GenBank/DDBJ whole genome shotgun (WGS) entry which is preliminary data.</text>
</comment>
<dbReference type="Proteomes" id="UP000696485">
    <property type="component" value="Unassembled WGS sequence"/>
</dbReference>
<feature type="transmembrane region" description="Helical" evidence="1">
    <location>
        <begin position="6"/>
        <end position="26"/>
    </location>
</feature>
<gene>
    <name evidence="3" type="ORF">BG006_011178</name>
</gene>
<evidence type="ECO:0000259" key="2">
    <source>
        <dbReference type="Pfam" id="PF09995"/>
    </source>
</evidence>
<dbReference type="PANTHER" id="PTHR36124:SF1">
    <property type="entry name" value="ER-BOUND OXYGENASE MPAB_MPAB'_RUBBER OXYGENASE CATALYTIC DOMAIN-CONTAINING PROTEIN"/>
    <property type="match status" value="1"/>
</dbReference>
<name>A0A9P5SUG3_9FUNG</name>
<keyword evidence="1" id="KW-0472">Membrane</keyword>
<organism evidence="3 4">
    <name type="scientific">Podila minutissima</name>
    <dbReference type="NCBI Taxonomy" id="64525"/>
    <lineage>
        <taxon>Eukaryota</taxon>
        <taxon>Fungi</taxon>
        <taxon>Fungi incertae sedis</taxon>
        <taxon>Mucoromycota</taxon>
        <taxon>Mortierellomycotina</taxon>
        <taxon>Mortierellomycetes</taxon>
        <taxon>Mortierellales</taxon>
        <taxon>Mortierellaceae</taxon>
        <taxon>Podila</taxon>
    </lineage>
</organism>
<dbReference type="InterPro" id="IPR046366">
    <property type="entry name" value="MPAB"/>
</dbReference>
<reference evidence="3" key="1">
    <citation type="journal article" date="2020" name="Fungal Divers.">
        <title>Resolving the Mortierellaceae phylogeny through synthesis of multi-gene phylogenetics and phylogenomics.</title>
        <authorList>
            <person name="Vandepol N."/>
            <person name="Liber J."/>
            <person name="Desiro A."/>
            <person name="Na H."/>
            <person name="Kennedy M."/>
            <person name="Barry K."/>
            <person name="Grigoriev I.V."/>
            <person name="Miller A.N."/>
            <person name="O'Donnell K."/>
            <person name="Stajich J.E."/>
            <person name="Bonito G."/>
        </authorList>
    </citation>
    <scope>NUCLEOTIDE SEQUENCE</scope>
    <source>
        <strain evidence="3">NVP1</strain>
    </source>
</reference>
<keyword evidence="1" id="KW-0812">Transmembrane</keyword>
<dbReference type="InterPro" id="IPR018713">
    <property type="entry name" value="MPAB/Lcp_cat_dom"/>
</dbReference>
<dbReference type="GO" id="GO:0016491">
    <property type="term" value="F:oxidoreductase activity"/>
    <property type="evidence" value="ECO:0007669"/>
    <property type="project" value="InterPro"/>
</dbReference>
<proteinExistence type="predicted"/>
<evidence type="ECO:0000313" key="4">
    <source>
        <dbReference type="Proteomes" id="UP000696485"/>
    </source>
</evidence>
<dbReference type="PANTHER" id="PTHR36124">
    <property type="match status" value="1"/>
</dbReference>